<evidence type="ECO:0000256" key="1">
    <source>
        <dbReference type="SAM" id="MobiDB-lite"/>
    </source>
</evidence>
<comment type="caution">
    <text evidence="2">The sequence shown here is derived from an EMBL/GenBank/DDBJ whole genome shotgun (WGS) entry which is preliminary data.</text>
</comment>
<dbReference type="AlphaFoldDB" id="A0A9X2X9L9"/>
<proteinExistence type="predicted"/>
<dbReference type="EMBL" id="JAODNV010000013">
    <property type="protein sequence ID" value="MCT8991263.1"/>
    <property type="molecule type" value="Genomic_DNA"/>
</dbReference>
<feature type="compositionally biased region" description="Basic residues" evidence="1">
    <location>
        <begin position="232"/>
        <end position="254"/>
    </location>
</feature>
<evidence type="ECO:0000313" key="2">
    <source>
        <dbReference type="EMBL" id="MCT8991263.1"/>
    </source>
</evidence>
<feature type="non-terminal residue" evidence="2">
    <location>
        <position position="1"/>
    </location>
</feature>
<dbReference type="Proteomes" id="UP001149009">
    <property type="component" value="Unassembled WGS sequence"/>
</dbReference>
<sequence>ACLPLWSSFMVKTILQGGPVQWGWIIRKWVEGEKREKYDYTNIEAAFDILIPFFETLKHVGVDPAYKVKLEDLAWDFLNLGLMTASFWGGKMLSAARKAAKGSSVVRIMLKGKNVGRYLFKNGHELNNLVMPSRTARRLALAPVRTGGAAAGKALIQSLARSDDLLAAAVKSDDVLDAIYKHLAKTWWGGKQTPQAIKAEIDAGAAEQIPAVLYRGAAGHRDRQFMGDRRKGQARRLSGRHHQAFRPSRRKRGRNLLSDGGQIRGAALYQA</sequence>
<name>A0A9X2X9L9_9HYPH</name>
<organism evidence="2 3">
    <name type="scientific">Chelativorans petroleitrophicus</name>
    <dbReference type="NCBI Taxonomy" id="2975484"/>
    <lineage>
        <taxon>Bacteria</taxon>
        <taxon>Pseudomonadati</taxon>
        <taxon>Pseudomonadota</taxon>
        <taxon>Alphaproteobacteria</taxon>
        <taxon>Hyphomicrobiales</taxon>
        <taxon>Phyllobacteriaceae</taxon>
        <taxon>Chelativorans</taxon>
    </lineage>
</organism>
<protein>
    <submittedName>
        <fullName evidence="2">Uncharacterized protein</fullName>
    </submittedName>
</protein>
<feature type="region of interest" description="Disordered" evidence="1">
    <location>
        <begin position="223"/>
        <end position="258"/>
    </location>
</feature>
<reference evidence="2" key="1">
    <citation type="submission" date="2022-08" db="EMBL/GenBank/DDBJ databases">
        <title>Chelativorans sichuanense sp. nov., a paraffin oil-degrading bacterium isolated from a mixture of oil-based drill cuttings and paddy soil.</title>
        <authorList>
            <person name="Yu J."/>
            <person name="Liu H."/>
            <person name="Chen Q."/>
        </authorList>
    </citation>
    <scope>NUCLEOTIDE SEQUENCE</scope>
    <source>
        <strain evidence="2">SCAU 2101</strain>
    </source>
</reference>
<dbReference type="RefSeq" id="WP_261516177.1">
    <property type="nucleotide sequence ID" value="NZ_JAODNV010000013.1"/>
</dbReference>
<keyword evidence="3" id="KW-1185">Reference proteome</keyword>
<evidence type="ECO:0000313" key="3">
    <source>
        <dbReference type="Proteomes" id="UP001149009"/>
    </source>
</evidence>
<gene>
    <name evidence="2" type="ORF">NYR54_13335</name>
</gene>
<accession>A0A9X2X9L9</accession>